<dbReference type="RefSeq" id="XP_018130447.1">
    <property type="nucleotide sequence ID" value="XM_018273555.1"/>
</dbReference>
<name>A0A1B8GLK0_9PEZI</name>
<evidence type="ECO:0000313" key="2">
    <source>
        <dbReference type="EMBL" id="OBT96714.1"/>
    </source>
</evidence>
<dbReference type="Proteomes" id="UP000091956">
    <property type="component" value="Unassembled WGS sequence"/>
</dbReference>
<accession>A0A1B8GLK0</accession>
<proteinExistence type="predicted"/>
<dbReference type="EMBL" id="KV460226">
    <property type="protein sequence ID" value="OBT96714.1"/>
    <property type="molecule type" value="Genomic_DNA"/>
</dbReference>
<evidence type="ECO:0000256" key="1">
    <source>
        <dbReference type="SAM" id="MobiDB-lite"/>
    </source>
</evidence>
<dbReference type="GeneID" id="28837464"/>
<reference evidence="2 3" key="1">
    <citation type="submission" date="2016-03" db="EMBL/GenBank/DDBJ databases">
        <title>Comparative genomics of Pseudogymnoascus destructans, the fungus causing white-nose syndrome of bats.</title>
        <authorList>
            <person name="Palmer J.M."/>
            <person name="Drees K.P."/>
            <person name="Foster J.T."/>
            <person name="Lindner D.L."/>
        </authorList>
    </citation>
    <scope>NUCLEOTIDE SEQUENCE [LARGE SCALE GENOMIC DNA]</scope>
    <source>
        <strain evidence="2 3">UAMH 10579</strain>
    </source>
</reference>
<organism evidence="2 3">
    <name type="scientific">Pseudogymnoascus verrucosus</name>
    <dbReference type="NCBI Taxonomy" id="342668"/>
    <lineage>
        <taxon>Eukaryota</taxon>
        <taxon>Fungi</taxon>
        <taxon>Dikarya</taxon>
        <taxon>Ascomycota</taxon>
        <taxon>Pezizomycotina</taxon>
        <taxon>Leotiomycetes</taxon>
        <taxon>Thelebolales</taxon>
        <taxon>Thelebolaceae</taxon>
        <taxon>Pseudogymnoascus</taxon>
    </lineage>
</organism>
<keyword evidence="3" id="KW-1185">Reference proteome</keyword>
<reference evidence="3" key="2">
    <citation type="journal article" date="2018" name="Nat. Commun.">
        <title>Extreme sensitivity to ultraviolet light in the fungal pathogen causing white-nose syndrome of bats.</title>
        <authorList>
            <person name="Palmer J.M."/>
            <person name="Drees K.P."/>
            <person name="Foster J.T."/>
            <person name="Lindner D.L."/>
        </authorList>
    </citation>
    <scope>NUCLEOTIDE SEQUENCE [LARGE SCALE GENOMIC DNA]</scope>
    <source>
        <strain evidence="3">UAMH 10579</strain>
    </source>
</reference>
<feature type="region of interest" description="Disordered" evidence="1">
    <location>
        <begin position="306"/>
        <end position="330"/>
    </location>
</feature>
<dbReference type="AlphaFoldDB" id="A0A1B8GLK0"/>
<evidence type="ECO:0000313" key="3">
    <source>
        <dbReference type="Proteomes" id="UP000091956"/>
    </source>
</evidence>
<protein>
    <submittedName>
        <fullName evidence="2">Uncharacterized protein</fullName>
    </submittedName>
</protein>
<feature type="region of interest" description="Disordered" evidence="1">
    <location>
        <begin position="89"/>
        <end position="159"/>
    </location>
</feature>
<gene>
    <name evidence="2" type="ORF">VE01_04078</name>
</gene>
<sequence>MGFAQITIALTKIEDMVGDTTKQKLIDELARAKATIDQQKIDLTTAATLREELIAKHGEAIGEMRATARLHEEENVALKAQITELLRQLADPREQPPPPSRRGALTFAESIPRRPHVIPSPGDPTPLPVGTPHILPPQRDTLMTPSETPSARRRGSALEEWNRKKRRALSTSDVSSERVEWAVSTSDDEDEDTSRHPPFSAVLLHVPRPRAISFRWWRCAWLRASTVRPNRRDERDARFRLIRASDFRWRRDFSRIPGSALTIPLRVARIPWLTEPASLAGPGSASSSSRGPGQIFSGFAPVPVLSGSAEDRTAPPGRRPASIAPGLSGSRGPFVGAPTVSLFPSDLAGRGVFSGAMPAPVLPGPTMGRGVFSGPAPAYLLPGPSQGRGMMPPPAPGIQIPSAGGFASAPVPVSGLAQSPSSVPSGTITVVSVVAIDHVAAKISEWWARAEANRPGSGRVWHQPTSKRILCVELKSRTSRVVVAQPASNYYGKDRRD</sequence>